<organism evidence="1">
    <name type="scientific">Cuerna arida</name>
    <dbReference type="NCBI Taxonomy" id="1464854"/>
    <lineage>
        <taxon>Eukaryota</taxon>
        <taxon>Metazoa</taxon>
        <taxon>Ecdysozoa</taxon>
        <taxon>Arthropoda</taxon>
        <taxon>Hexapoda</taxon>
        <taxon>Insecta</taxon>
        <taxon>Pterygota</taxon>
        <taxon>Neoptera</taxon>
        <taxon>Paraneoptera</taxon>
        <taxon>Hemiptera</taxon>
        <taxon>Auchenorrhyncha</taxon>
        <taxon>Membracoidea</taxon>
        <taxon>Cicadellidae</taxon>
        <taxon>Cicadellinae</taxon>
        <taxon>Proconiini</taxon>
        <taxon>Cuerna</taxon>
    </lineage>
</organism>
<dbReference type="AlphaFoldDB" id="A0A1B6GPA2"/>
<protein>
    <submittedName>
        <fullName evidence="1">Uncharacterized protein</fullName>
    </submittedName>
</protein>
<sequence length="132" mass="15030">FKLFNESSVLKNFATLFLMETDFDDGPSPGPSDNAAQASFSSDLEQSLMKQFTCLNTSEPEDLVQEFRTLLGHRMSENTARFYLDMNNWNIHAAIGSFLDVNGPDFSMNYITDAKSQYDDIVEPDTNFERIF</sequence>
<dbReference type="EMBL" id="GECZ01005515">
    <property type="protein sequence ID" value="JAS64254.1"/>
    <property type="molecule type" value="Transcribed_RNA"/>
</dbReference>
<name>A0A1B6GPA2_9HEMI</name>
<feature type="non-terminal residue" evidence="1">
    <location>
        <position position="1"/>
    </location>
</feature>
<accession>A0A1B6GPA2</accession>
<gene>
    <name evidence="1" type="ORF">g.48465</name>
</gene>
<evidence type="ECO:0000313" key="1">
    <source>
        <dbReference type="EMBL" id="JAS64254.1"/>
    </source>
</evidence>
<dbReference type="SUPFAM" id="SSF46934">
    <property type="entry name" value="UBA-like"/>
    <property type="match status" value="1"/>
</dbReference>
<dbReference type="Gene3D" id="1.10.8.10">
    <property type="entry name" value="DNA helicase RuvA subunit, C-terminal domain"/>
    <property type="match status" value="1"/>
</dbReference>
<dbReference type="Pfam" id="PF14555">
    <property type="entry name" value="UBA_4"/>
    <property type="match status" value="1"/>
</dbReference>
<feature type="non-terminal residue" evidence="1">
    <location>
        <position position="132"/>
    </location>
</feature>
<reference evidence="1" key="1">
    <citation type="submission" date="2015-11" db="EMBL/GenBank/DDBJ databases">
        <title>De novo transcriptome assembly of four potential Pierce s Disease insect vectors from Arizona vineyards.</title>
        <authorList>
            <person name="Tassone E.E."/>
        </authorList>
    </citation>
    <scope>NUCLEOTIDE SEQUENCE</scope>
</reference>
<proteinExistence type="predicted"/>
<dbReference type="InterPro" id="IPR009060">
    <property type="entry name" value="UBA-like_sf"/>
</dbReference>